<evidence type="ECO:0000313" key="2">
    <source>
        <dbReference type="Proteomes" id="UP001238467"/>
    </source>
</evidence>
<keyword evidence="2" id="KW-1185">Reference proteome</keyword>
<proteinExistence type="predicted"/>
<sequence>MAVTPADVAEAMLRATTAPRHRLRYPVGKVAEQVGLLSRIMPARLFDKALRQQFGPPS</sequence>
<gene>
    <name evidence="1" type="ORF">J2S76_004584</name>
</gene>
<comment type="caution">
    <text evidence="1">The sequence shown here is derived from an EMBL/GenBank/DDBJ whole genome shotgun (WGS) entry which is preliminary data.</text>
</comment>
<evidence type="ECO:0000313" key="1">
    <source>
        <dbReference type="EMBL" id="MDQ0350128.1"/>
    </source>
</evidence>
<evidence type="ECO:0008006" key="3">
    <source>
        <dbReference type="Google" id="ProtNLM"/>
    </source>
</evidence>
<dbReference type="EMBL" id="JAUSUH010000017">
    <property type="protein sequence ID" value="MDQ0350128.1"/>
    <property type="molecule type" value="Genomic_DNA"/>
</dbReference>
<dbReference type="Proteomes" id="UP001238467">
    <property type="component" value="Unassembled WGS sequence"/>
</dbReference>
<organism evidence="1 2">
    <name type="scientific">Ancylobacter vacuolatus</name>
    <dbReference type="NCBI Taxonomy" id="223389"/>
    <lineage>
        <taxon>Bacteria</taxon>
        <taxon>Pseudomonadati</taxon>
        <taxon>Pseudomonadota</taxon>
        <taxon>Alphaproteobacteria</taxon>
        <taxon>Hyphomicrobiales</taxon>
        <taxon>Xanthobacteraceae</taxon>
        <taxon>Ancylobacter</taxon>
    </lineage>
</organism>
<protein>
    <recommendedName>
        <fullName evidence="3">Oxidoreductase</fullName>
    </recommendedName>
</protein>
<reference evidence="1 2" key="1">
    <citation type="submission" date="2023-07" db="EMBL/GenBank/DDBJ databases">
        <title>Genomic Encyclopedia of Type Strains, Phase IV (KMG-IV): sequencing the most valuable type-strain genomes for metagenomic binning, comparative biology and taxonomic classification.</title>
        <authorList>
            <person name="Goeker M."/>
        </authorList>
    </citation>
    <scope>NUCLEOTIDE SEQUENCE [LARGE SCALE GENOMIC DNA]</scope>
    <source>
        <strain evidence="1 2">DSM 1277</strain>
    </source>
</reference>
<name>A0ABU0DPB9_9HYPH</name>
<accession>A0ABU0DPB9</accession>
<dbReference type="RefSeq" id="WP_307064397.1">
    <property type="nucleotide sequence ID" value="NZ_JAUSUH010000017.1"/>
</dbReference>